<evidence type="ECO:0000256" key="8">
    <source>
        <dbReference type="ARBA" id="ARBA00048668"/>
    </source>
</evidence>
<dbReference type="Pfam" id="PF17956">
    <property type="entry name" value="NAPRTase_C"/>
    <property type="match status" value="1"/>
</dbReference>
<dbReference type="InterPro" id="IPR036068">
    <property type="entry name" value="Nicotinate_pribotase-like_C"/>
</dbReference>
<dbReference type="EMBL" id="LNYJ01000011">
    <property type="protein sequence ID" value="KTD17304.1"/>
    <property type="molecule type" value="Genomic_DNA"/>
</dbReference>
<dbReference type="PATRIC" id="fig|456.5.peg.1719"/>
<dbReference type="InterPro" id="IPR006405">
    <property type="entry name" value="Nic_PRibTrfase_pncB"/>
</dbReference>
<dbReference type="GO" id="GO:0047280">
    <property type="term" value="F:nicotinamide phosphoribosyltransferase activity"/>
    <property type="evidence" value="ECO:0007669"/>
    <property type="project" value="UniProtKB-ARBA"/>
</dbReference>
<keyword evidence="4" id="KW-0597">Phosphoprotein</keyword>
<dbReference type="PANTHER" id="PTHR11098">
    <property type="entry name" value="NICOTINATE PHOSPHORIBOSYLTRANSFERASE"/>
    <property type="match status" value="1"/>
</dbReference>
<evidence type="ECO:0000256" key="9">
    <source>
        <dbReference type="RuleBase" id="RU365100"/>
    </source>
</evidence>
<evidence type="ECO:0000256" key="3">
    <source>
        <dbReference type="ARBA" id="ARBA00013236"/>
    </source>
</evidence>
<proteinExistence type="inferred from homology"/>
<comment type="catalytic activity">
    <reaction evidence="8 9">
        <text>5-phospho-alpha-D-ribose 1-diphosphate + nicotinate + ATP + H2O = nicotinate beta-D-ribonucleotide + ADP + phosphate + diphosphate</text>
        <dbReference type="Rhea" id="RHEA:36163"/>
        <dbReference type="ChEBI" id="CHEBI:15377"/>
        <dbReference type="ChEBI" id="CHEBI:30616"/>
        <dbReference type="ChEBI" id="CHEBI:32544"/>
        <dbReference type="ChEBI" id="CHEBI:33019"/>
        <dbReference type="ChEBI" id="CHEBI:43474"/>
        <dbReference type="ChEBI" id="CHEBI:57502"/>
        <dbReference type="ChEBI" id="CHEBI:58017"/>
        <dbReference type="ChEBI" id="CHEBI:456216"/>
        <dbReference type="EC" id="6.3.4.21"/>
    </reaction>
</comment>
<name>A0A0W0VB14_9GAMM</name>
<keyword evidence="7 9" id="KW-0808">Transferase</keyword>
<dbReference type="PANTHER" id="PTHR11098:SF1">
    <property type="entry name" value="NICOTINATE PHOSPHORIBOSYLTRANSFERASE"/>
    <property type="match status" value="1"/>
</dbReference>
<dbReference type="GO" id="GO:0034355">
    <property type="term" value="P:NAD+ biosynthetic process via the salvage pathway"/>
    <property type="evidence" value="ECO:0007669"/>
    <property type="project" value="TreeGrafter"/>
</dbReference>
<dbReference type="Gene3D" id="3.20.140.10">
    <property type="entry name" value="nicotinate phosphoribosyltransferase"/>
    <property type="match status" value="1"/>
</dbReference>
<dbReference type="InterPro" id="IPR041619">
    <property type="entry name" value="NAPRTase_C"/>
</dbReference>
<organism evidence="13 14">
    <name type="scientific">Legionella jordanis</name>
    <dbReference type="NCBI Taxonomy" id="456"/>
    <lineage>
        <taxon>Bacteria</taxon>
        <taxon>Pseudomonadati</taxon>
        <taxon>Pseudomonadota</taxon>
        <taxon>Gammaproteobacteria</taxon>
        <taxon>Legionellales</taxon>
        <taxon>Legionellaceae</taxon>
        <taxon>Legionella</taxon>
    </lineage>
</organism>
<dbReference type="InterPro" id="IPR013785">
    <property type="entry name" value="Aldolase_TIM"/>
</dbReference>
<dbReference type="UniPathway" id="UPA00253">
    <property type="reaction ID" value="UER00457"/>
</dbReference>
<evidence type="ECO:0000256" key="5">
    <source>
        <dbReference type="ARBA" id="ARBA00022598"/>
    </source>
</evidence>
<keyword evidence="5 9" id="KW-0436">Ligase</keyword>
<comment type="pathway">
    <text evidence="1 9">Cofactor biosynthesis; NAD(+) biosynthesis; nicotinate D-ribonucleotide from nicotinate: step 1/1.</text>
</comment>
<dbReference type="SUPFAM" id="SSF51690">
    <property type="entry name" value="Nicotinate/Quinolinate PRTase C-terminal domain-like"/>
    <property type="match status" value="1"/>
</dbReference>
<evidence type="ECO:0000256" key="4">
    <source>
        <dbReference type="ARBA" id="ARBA00022553"/>
    </source>
</evidence>
<dbReference type="GO" id="GO:0004516">
    <property type="term" value="F:nicotinate phosphoribosyltransferase activity"/>
    <property type="evidence" value="ECO:0007669"/>
    <property type="project" value="UniProtKB-UniRule"/>
</dbReference>
<dbReference type="RefSeq" id="WP_058471072.1">
    <property type="nucleotide sequence ID" value="NZ_CAAAIC010000003.1"/>
</dbReference>
<evidence type="ECO:0000313" key="13">
    <source>
        <dbReference type="EMBL" id="KTD17304.1"/>
    </source>
</evidence>
<dbReference type="GO" id="GO:0005829">
    <property type="term" value="C:cytosol"/>
    <property type="evidence" value="ECO:0007669"/>
    <property type="project" value="TreeGrafter"/>
</dbReference>
<comment type="caution">
    <text evidence="13">The sequence shown here is derived from an EMBL/GenBank/DDBJ whole genome shotgun (WGS) entry which is preliminary data.</text>
</comment>
<evidence type="ECO:0000259" key="11">
    <source>
        <dbReference type="Pfam" id="PF17767"/>
    </source>
</evidence>
<dbReference type="Gene3D" id="3.20.20.70">
    <property type="entry name" value="Aldolase class I"/>
    <property type="match status" value="1"/>
</dbReference>
<dbReference type="NCBIfam" id="NF009131">
    <property type="entry name" value="PRK12484.1"/>
    <property type="match status" value="1"/>
</dbReference>
<dbReference type="AlphaFoldDB" id="A0A0W0VB14"/>
<dbReference type="NCBIfam" id="NF006695">
    <property type="entry name" value="PRK09243.1-2"/>
    <property type="match status" value="1"/>
</dbReference>
<feature type="domain" description="Nicotinate/nicotinamide phosphoribosyltransferase" evidence="10">
    <location>
        <begin position="149"/>
        <end position="338"/>
    </location>
</feature>
<keyword evidence="13" id="KW-0328">Glycosyltransferase</keyword>
<comment type="similarity">
    <text evidence="2 9">Belongs to the NAPRTase family.</text>
</comment>
<reference evidence="13 14" key="1">
    <citation type="submission" date="2015-11" db="EMBL/GenBank/DDBJ databases">
        <title>Genomic analysis of 38 Legionella species identifies large and diverse effector repertoires.</title>
        <authorList>
            <person name="Burstein D."/>
            <person name="Amaro F."/>
            <person name="Zusman T."/>
            <person name="Lifshitz Z."/>
            <person name="Cohen O."/>
            <person name="Gilbert J.A."/>
            <person name="Pupko T."/>
            <person name="Shuman H.A."/>
            <person name="Segal G."/>
        </authorList>
    </citation>
    <scope>NUCLEOTIDE SEQUENCE [LARGE SCALE GENOMIC DNA]</scope>
    <source>
        <strain evidence="13 14">BL-540</strain>
    </source>
</reference>
<comment type="PTM">
    <text evidence="9">Transiently phosphorylated on a His residue during the reaction cycle. Phosphorylation strongly increases the affinity for substrates and increases the rate of nicotinate D-ribonucleotide production. Dephosphorylation regenerates the low-affinity form of the enzyme, leading to product release.</text>
</comment>
<keyword evidence="6 9" id="KW-0662">Pyridine nucleotide biosynthesis</keyword>
<accession>A0A0W0VB14</accession>
<feature type="domain" description="Nicotinate phosphoribosyltransferase C-terminal" evidence="12">
    <location>
        <begin position="352"/>
        <end position="454"/>
    </location>
</feature>
<dbReference type="EC" id="6.3.4.21" evidence="3 9"/>
<evidence type="ECO:0000256" key="7">
    <source>
        <dbReference type="ARBA" id="ARBA00022679"/>
    </source>
</evidence>
<gene>
    <name evidence="13" type="ORF">Ljor_1610</name>
</gene>
<dbReference type="Pfam" id="PF04095">
    <property type="entry name" value="NAPRTase"/>
    <property type="match status" value="1"/>
</dbReference>
<dbReference type="SUPFAM" id="SSF54675">
    <property type="entry name" value="Nicotinate/Quinolinate PRTase N-terminal domain-like"/>
    <property type="match status" value="1"/>
</dbReference>
<dbReference type="CDD" id="cd01570">
    <property type="entry name" value="NAPRTase_A"/>
    <property type="match status" value="1"/>
</dbReference>
<dbReference type="InterPro" id="IPR041525">
    <property type="entry name" value="N/Namide_PRibTrfase"/>
</dbReference>
<evidence type="ECO:0000256" key="2">
    <source>
        <dbReference type="ARBA" id="ARBA00010897"/>
    </source>
</evidence>
<dbReference type="PIRSF" id="PIRSF000484">
    <property type="entry name" value="NAPRT"/>
    <property type="match status" value="1"/>
</dbReference>
<dbReference type="OrthoDB" id="9771406at2"/>
<evidence type="ECO:0000259" key="12">
    <source>
        <dbReference type="Pfam" id="PF17956"/>
    </source>
</evidence>
<feature type="domain" description="Nicotinate phosphoribosyltransferase N-terminal" evidence="11">
    <location>
        <begin position="7"/>
        <end position="130"/>
    </location>
</feature>
<protein>
    <recommendedName>
        <fullName evidence="3 9">Nicotinate phosphoribosyltransferase</fullName>
        <ecNumber evidence="3 9">6.3.4.21</ecNumber>
    </recommendedName>
</protein>
<evidence type="ECO:0000313" key="14">
    <source>
        <dbReference type="Proteomes" id="UP000055035"/>
    </source>
</evidence>
<keyword evidence="14" id="KW-1185">Reference proteome</keyword>
<comment type="function">
    <text evidence="9">Catalyzes the first step in the biosynthesis of NAD from nicotinic acid, the ATP-dependent synthesis of beta-nicotinate D-ribonucleotide from nicotinate and 5-phospho-D-ribose 1-phosphate.</text>
</comment>
<dbReference type="InterPro" id="IPR007229">
    <property type="entry name" value="Nic_PRibTrfase-Fam"/>
</dbReference>
<dbReference type="InterPro" id="IPR040727">
    <property type="entry name" value="NAPRTase_N"/>
</dbReference>
<dbReference type="FunFam" id="3.20.20.70:FF:000076">
    <property type="entry name" value="Nicotinate phosphoribosyltransferase"/>
    <property type="match status" value="1"/>
</dbReference>
<dbReference type="NCBIfam" id="TIGR01513">
    <property type="entry name" value="NAPRTase_put"/>
    <property type="match status" value="1"/>
</dbReference>
<dbReference type="Pfam" id="PF17767">
    <property type="entry name" value="NAPRTase_N"/>
    <property type="match status" value="1"/>
</dbReference>
<evidence type="ECO:0000259" key="10">
    <source>
        <dbReference type="Pfam" id="PF04095"/>
    </source>
</evidence>
<sequence>MFDYTALYTDKYQLTMAQVYYLKGHGEYKAVFDYFFRKLPFDGGYAVFAGLRDLLHALEHFHFDEEDLNYLKEQGFNEQFLKYLKHFRFKGDIYACKEGELIFPLCPVIRVEGTIIEAQIIETILLNIINFQSLIATKASRIRYVADSCALVDFGLRRAQGPGGYYASRAAIIGGFDATSNLCTGRDYHIETSGTMAHSYIQSYDSELEAFEDFSKIWPDHCVLLVDTYHSLESGIPNAIKVAKKLEKNGHRLQGIRLDSGDLAYLAKMARHMLNDAGLDYVKIIASNQLDEHVIKSLMEQGAPIDIFGVGTNLVTGHPDAALDGVYKLSMANYKSRIKLSDNLSKITLPDRKQVLRILNRDNLFLGADVIALEKEEAVDMMLHPYDMTKSLSLTGFQQEALLNKVMENGKDLTENLSLKEIQQYFQLRFKQLPDEYKRFDNPHLYKVGLSSALKMERDELLNQHRKFL</sequence>
<evidence type="ECO:0000256" key="1">
    <source>
        <dbReference type="ARBA" id="ARBA00004952"/>
    </source>
</evidence>
<evidence type="ECO:0000256" key="6">
    <source>
        <dbReference type="ARBA" id="ARBA00022642"/>
    </source>
</evidence>
<dbReference type="STRING" id="456.Ljor_1610"/>
<dbReference type="Proteomes" id="UP000055035">
    <property type="component" value="Unassembled WGS sequence"/>
</dbReference>